<feature type="compositionally biased region" description="Basic and acidic residues" evidence="1">
    <location>
        <begin position="151"/>
        <end position="161"/>
    </location>
</feature>
<gene>
    <name evidence="2" type="ORF">DAEQUDRAFT_732396</name>
</gene>
<reference evidence="2 3" key="1">
    <citation type="journal article" date="2016" name="Mol. Biol. Evol.">
        <title>Comparative Genomics of Early-Diverging Mushroom-Forming Fungi Provides Insights into the Origins of Lignocellulose Decay Capabilities.</title>
        <authorList>
            <person name="Nagy L.G."/>
            <person name="Riley R."/>
            <person name="Tritt A."/>
            <person name="Adam C."/>
            <person name="Daum C."/>
            <person name="Floudas D."/>
            <person name="Sun H."/>
            <person name="Yadav J.S."/>
            <person name="Pangilinan J."/>
            <person name="Larsson K.H."/>
            <person name="Matsuura K."/>
            <person name="Barry K."/>
            <person name="Labutti K."/>
            <person name="Kuo R."/>
            <person name="Ohm R.A."/>
            <person name="Bhattacharya S.S."/>
            <person name="Shirouzu T."/>
            <person name="Yoshinaga Y."/>
            <person name="Martin F.M."/>
            <person name="Grigoriev I.V."/>
            <person name="Hibbett D.S."/>
        </authorList>
    </citation>
    <scope>NUCLEOTIDE SEQUENCE [LARGE SCALE GENOMIC DNA]</scope>
    <source>
        <strain evidence="2 3">L-15889</strain>
    </source>
</reference>
<dbReference type="Proteomes" id="UP000076727">
    <property type="component" value="Unassembled WGS sequence"/>
</dbReference>
<feature type="region of interest" description="Disordered" evidence="1">
    <location>
        <begin position="139"/>
        <end position="161"/>
    </location>
</feature>
<feature type="region of interest" description="Disordered" evidence="1">
    <location>
        <begin position="1"/>
        <end position="26"/>
    </location>
</feature>
<evidence type="ECO:0000313" key="2">
    <source>
        <dbReference type="EMBL" id="KZT64623.1"/>
    </source>
</evidence>
<dbReference type="AlphaFoldDB" id="A0A165LMU3"/>
<feature type="compositionally biased region" description="Low complexity" evidence="1">
    <location>
        <begin position="139"/>
        <end position="150"/>
    </location>
</feature>
<protein>
    <recommendedName>
        <fullName evidence="4">TIGR04076 family protein</fullName>
    </recommendedName>
</protein>
<keyword evidence="3" id="KW-1185">Reference proteome</keyword>
<proteinExistence type="predicted"/>
<accession>A0A165LMU3</accession>
<dbReference type="NCBIfam" id="TIGR04076">
    <property type="entry name" value="TIGR04076 family protein"/>
    <property type="match status" value="1"/>
</dbReference>
<dbReference type="OrthoDB" id="2838513at2759"/>
<dbReference type="InterPro" id="IPR023811">
    <property type="entry name" value="CHP04076"/>
</dbReference>
<evidence type="ECO:0008006" key="4">
    <source>
        <dbReference type="Google" id="ProtNLM"/>
    </source>
</evidence>
<sequence length="161" mass="17620">MQVDHFPNPEPNAKEVDVSSDDVDISTPNADHQSFQLYDLRVEVICPPGEHTLCGAKPGDHFTLEGEILKLPPGQGFSIYSLGAVLPLLAAKQRATTLYDWMTTDSDIACPDPNCPSKLRITRTGLRTFRRGDTTVVPLPTLTSSGPSTTERSRNDQIART</sequence>
<organism evidence="2 3">
    <name type="scientific">Daedalea quercina L-15889</name>
    <dbReference type="NCBI Taxonomy" id="1314783"/>
    <lineage>
        <taxon>Eukaryota</taxon>
        <taxon>Fungi</taxon>
        <taxon>Dikarya</taxon>
        <taxon>Basidiomycota</taxon>
        <taxon>Agaricomycotina</taxon>
        <taxon>Agaricomycetes</taxon>
        <taxon>Polyporales</taxon>
        <taxon>Fomitopsis</taxon>
    </lineage>
</organism>
<evidence type="ECO:0000256" key="1">
    <source>
        <dbReference type="SAM" id="MobiDB-lite"/>
    </source>
</evidence>
<dbReference type="EMBL" id="KV429123">
    <property type="protein sequence ID" value="KZT64623.1"/>
    <property type="molecule type" value="Genomic_DNA"/>
</dbReference>
<evidence type="ECO:0000313" key="3">
    <source>
        <dbReference type="Proteomes" id="UP000076727"/>
    </source>
</evidence>
<name>A0A165LMU3_9APHY</name>